<evidence type="ECO:0000313" key="4">
    <source>
        <dbReference type="EMBL" id="CRL41808.1"/>
    </source>
</evidence>
<sequence length="336" mass="39398">MKRKLISIIIPVYKTEQYLKRCVDSVLNQTYQELECILVDDGSPDEAGKICDEYKKKDARIKVIHKENGGLSSARNAGLDIAKGDYIGFVDSDDFIHPQMYEMLVDVLEKTESGMSCCESTSCQVNESIAKTSYKIENILDDVKVYRSDEIISSYPHMYQKMFVIVMTKLYKREIFNALRFDEGKIYEDNLIYLQSVYNAGKCAVFPAKLYYYVMSDDSITRSGFSSKKLADIDVQIKFIDFFRKHQYWKQANISEKRYLDKVLFYTYFSANQEDPDSKQKMKVYRKGLLSEKKSIWKNPKIHRLLKLAFLVFCINTKISKYFYILYDRYGREEDA</sequence>
<keyword evidence="1" id="KW-0328">Glycosyltransferase</keyword>
<dbReference type="SUPFAM" id="SSF53448">
    <property type="entry name" value="Nucleotide-diphospho-sugar transferases"/>
    <property type="match status" value="1"/>
</dbReference>
<accession>A0A0M6WWM2</accession>
<protein>
    <recommendedName>
        <fullName evidence="3">Glycosyltransferase 2-like domain-containing protein</fullName>
    </recommendedName>
</protein>
<reference evidence="5" key="1">
    <citation type="submission" date="2015-05" db="EMBL/GenBank/DDBJ databases">
        <authorList>
            <consortium name="Pathogen Informatics"/>
        </authorList>
    </citation>
    <scope>NUCLEOTIDE SEQUENCE [LARGE SCALE GENOMIC DNA]</scope>
    <source>
        <strain evidence="5">T1-815</strain>
    </source>
</reference>
<gene>
    <name evidence="4" type="ORF">T1815_27931</name>
</gene>
<dbReference type="PANTHER" id="PTHR22916">
    <property type="entry name" value="GLYCOSYLTRANSFERASE"/>
    <property type="match status" value="1"/>
</dbReference>
<proteinExistence type="predicted"/>
<dbReference type="Proteomes" id="UP000049472">
    <property type="component" value="Unassembled WGS sequence"/>
</dbReference>
<evidence type="ECO:0000259" key="3">
    <source>
        <dbReference type="Pfam" id="PF00535"/>
    </source>
</evidence>
<organism evidence="4 5">
    <name type="scientific">Agathobacter rectalis</name>
    <dbReference type="NCBI Taxonomy" id="39491"/>
    <lineage>
        <taxon>Bacteria</taxon>
        <taxon>Bacillati</taxon>
        <taxon>Bacillota</taxon>
        <taxon>Clostridia</taxon>
        <taxon>Lachnospirales</taxon>
        <taxon>Lachnospiraceae</taxon>
        <taxon>Agathobacter</taxon>
    </lineage>
</organism>
<dbReference type="AlphaFoldDB" id="A0A0M6WWM2"/>
<name>A0A0M6WWM2_9FIRM</name>
<dbReference type="GO" id="GO:0016757">
    <property type="term" value="F:glycosyltransferase activity"/>
    <property type="evidence" value="ECO:0007669"/>
    <property type="project" value="UniProtKB-KW"/>
</dbReference>
<dbReference type="Gene3D" id="3.90.550.10">
    <property type="entry name" value="Spore Coat Polysaccharide Biosynthesis Protein SpsA, Chain A"/>
    <property type="match status" value="1"/>
</dbReference>
<dbReference type="CDD" id="cd00761">
    <property type="entry name" value="Glyco_tranf_GTA_type"/>
    <property type="match status" value="1"/>
</dbReference>
<keyword evidence="5" id="KW-1185">Reference proteome</keyword>
<dbReference type="Pfam" id="PF00535">
    <property type="entry name" value="Glycos_transf_2"/>
    <property type="match status" value="1"/>
</dbReference>
<dbReference type="InterPro" id="IPR001173">
    <property type="entry name" value="Glyco_trans_2-like"/>
</dbReference>
<dbReference type="InterPro" id="IPR029044">
    <property type="entry name" value="Nucleotide-diphossugar_trans"/>
</dbReference>
<dbReference type="EMBL" id="CVRQ01000053">
    <property type="protein sequence ID" value="CRL41808.1"/>
    <property type="molecule type" value="Genomic_DNA"/>
</dbReference>
<dbReference type="RefSeq" id="WP_055062667.1">
    <property type="nucleotide sequence ID" value="NZ_CP100127.1"/>
</dbReference>
<evidence type="ECO:0000256" key="1">
    <source>
        <dbReference type="ARBA" id="ARBA00022676"/>
    </source>
</evidence>
<keyword evidence="2" id="KW-0808">Transferase</keyword>
<feature type="domain" description="Glycosyltransferase 2-like" evidence="3">
    <location>
        <begin position="7"/>
        <end position="177"/>
    </location>
</feature>
<evidence type="ECO:0000256" key="2">
    <source>
        <dbReference type="ARBA" id="ARBA00022679"/>
    </source>
</evidence>
<dbReference type="PANTHER" id="PTHR22916:SF51">
    <property type="entry name" value="GLYCOSYLTRANSFERASE EPSH-RELATED"/>
    <property type="match status" value="1"/>
</dbReference>
<evidence type="ECO:0000313" key="5">
    <source>
        <dbReference type="Proteomes" id="UP000049472"/>
    </source>
</evidence>